<evidence type="ECO:0000313" key="8">
    <source>
        <dbReference type="EMBL" id="KAF5837211.1"/>
    </source>
</evidence>
<keyword evidence="4" id="KW-0520">NAD</keyword>
<dbReference type="Pfam" id="PF00044">
    <property type="entry name" value="Gp_dh_N"/>
    <property type="match status" value="1"/>
</dbReference>
<dbReference type="Gene3D" id="3.30.360.10">
    <property type="entry name" value="Dihydrodipicolinate Reductase, domain 2"/>
    <property type="match status" value="1"/>
</dbReference>
<dbReference type="SUPFAM" id="SSF51735">
    <property type="entry name" value="NAD(P)-binding Rossmann-fold domains"/>
    <property type="match status" value="1"/>
</dbReference>
<dbReference type="PROSITE" id="PS00071">
    <property type="entry name" value="GAPDH"/>
    <property type="match status" value="1"/>
</dbReference>
<evidence type="ECO:0000259" key="7">
    <source>
        <dbReference type="SMART" id="SM00846"/>
    </source>
</evidence>
<name>A0ABQ7GRI8_DUNSA</name>
<evidence type="ECO:0000256" key="3">
    <source>
        <dbReference type="ARBA" id="ARBA00023002"/>
    </source>
</evidence>
<dbReference type="EC" id="1.2.1.-" evidence="6"/>
<evidence type="ECO:0000256" key="6">
    <source>
        <dbReference type="RuleBase" id="RU361160"/>
    </source>
</evidence>
<sequence>MPAFALPAANRVNCVRSAPSCAPKRPSRVAVQAVKAEAGTPVKIGINGFGRIGRLCLRNALHRKDIEVVAMNDPFIDAEYAAYMFKYDSTHRMWPGTVEVKDGSLVIDGHTIKGSASMDPKQIPWKDAGVDYVIDSTGVFTDAEKASGHIEAGAKRVIVSAPTKDNSPMFVMGANETTYDPSKDFVVSNASCTTNCLAPMAKVLNDKFGIQGGLMTTVHAATATQKPVDGPSKKDWRGGRAVNGNIIPSSTGAAKAVGVVLPTLKGKLTGMAFRVPTNNVSVVDLTVQLEKATSYEEIMAALKSASENEMKGILGFTEDEVVSSDFNSCTLSSIVDAKAGIMLTPNFAKLVSWYDNEYGYSNRCLDLAAYMYSKEK</sequence>
<dbReference type="Gene3D" id="3.40.50.720">
    <property type="entry name" value="NAD(P)-binding Rossmann-like Domain"/>
    <property type="match status" value="1"/>
</dbReference>
<dbReference type="CDD" id="cd18126">
    <property type="entry name" value="GAPDH_I_C"/>
    <property type="match status" value="1"/>
</dbReference>
<dbReference type="PANTHER" id="PTHR10836:SF76">
    <property type="entry name" value="GLYCERALDEHYDE-3-PHOSPHATE DEHYDROGENASE-RELATED"/>
    <property type="match status" value="1"/>
</dbReference>
<keyword evidence="9" id="KW-1185">Reference proteome</keyword>
<dbReference type="PIRSF" id="PIRSF000149">
    <property type="entry name" value="GAP_DH"/>
    <property type="match status" value="1"/>
</dbReference>
<evidence type="ECO:0000313" key="9">
    <source>
        <dbReference type="Proteomes" id="UP000815325"/>
    </source>
</evidence>
<dbReference type="SMART" id="SM00846">
    <property type="entry name" value="Gp_dh_N"/>
    <property type="match status" value="1"/>
</dbReference>
<evidence type="ECO:0000256" key="1">
    <source>
        <dbReference type="ARBA" id="ARBA00007406"/>
    </source>
</evidence>
<dbReference type="InterPro" id="IPR006424">
    <property type="entry name" value="Glyceraldehyde-3-P_DH_1"/>
</dbReference>
<dbReference type="NCBIfam" id="TIGR01534">
    <property type="entry name" value="GAPDH-I"/>
    <property type="match status" value="1"/>
</dbReference>
<dbReference type="EMBL" id="MU069624">
    <property type="protein sequence ID" value="KAF5837211.1"/>
    <property type="molecule type" value="Genomic_DNA"/>
</dbReference>
<comment type="subunit">
    <text evidence="2">Homotetramer.</text>
</comment>
<dbReference type="CDD" id="cd05214">
    <property type="entry name" value="GAPDH_I_N"/>
    <property type="match status" value="1"/>
</dbReference>
<dbReference type="InterPro" id="IPR020831">
    <property type="entry name" value="GlycerAld/Erythrose_P_DH"/>
</dbReference>
<comment type="similarity">
    <text evidence="1 5">Belongs to the glyceraldehyde-3-phosphate dehydrogenase family.</text>
</comment>
<comment type="caution">
    <text evidence="8">The sequence shown here is derived from an EMBL/GenBank/DDBJ whole genome shotgun (WGS) entry which is preliminary data.</text>
</comment>
<dbReference type="PRINTS" id="PR00078">
    <property type="entry name" value="G3PDHDRGNASE"/>
</dbReference>
<dbReference type="PANTHER" id="PTHR10836">
    <property type="entry name" value="GLYCERALDEHYDE 3-PHOSPHATE DEHYDROGENASE"/>
    <property type="match status" value="1"/>
</dbReference>
<feature type="domain" description="Glyceraldehyde 3-phosphate dehydrogenase NAD(P) binding" evidence="7">
    <location>
        <begin position="42"/>
        <end position="192"/>
    </location>
</feature>
<dbReference type="InterPro" id="IPR020830">
    <property type="entry name" value="GlycerAld_3-P_DH_AS"/>
</dbReference>
<dbReference type="InterPro" id="IPR020829">
    <property type="entry name" value="GlycerAld_3-P_DH_cat"/>
</dbReference>
<keyword evidence="3 6" id="KW-0560">Oxidoreductase</keyword>
<dbReference type="InterPro" id="IPR020828">
    <property type="entry name" value="GlycerAld_3-P_DH_NAD(P)-bd"/>
</dbReference>
<organism evidence="8 9">
    <name type="scientific">Dunaliella salina</name>
    <name type="common">Green alga</name>
    <name type="synonym">Protococcus salinus</name>
    <dbReference type="NCBI Taxonomy" id="3046"/>
    <lineage>
        <taxon>Eukaryota</taxon>
        <taxon>Viridiplantae</taxon>
        <taxon>Chlorophyta</taxon>
        <taxon>core chlorophytes</taxon>
        <taxon>Chlorophyceae</taxon>
        <taxon>CS clade</taxon>
        <taxon>Chlamydomonadales</taxon>
        <taxon>Dunaliellaceae</taxon>
        <taxon>Dunaliella</taxon>
    </lineage>
</organism>
<protein>
    <recommendedName>
        <fullName evidence="6">Glyceraldehyde-3-phosphate dehydrogenase</fullName>
        <ecNumber evidence="6">1.2.1.-</ecNumber>
    </recommendedName>
</protein>
<gene>
    <name evidence="8" type="ORF">DUNSADRAFT_4666</name>
</gene>
<evidence type="ECO:0000256" key="5">
    <source>
        <dbReference type="RuleBase" id="RU000397"/>
    </source>
</evidence>
<proteinExistence type="inferred from homology"/>
<accession>A0ABQ7GRI8</accession>
<evidence type="ECO:0000256" key="2">
    <source>
        <dbReference type="ARBA" id="ARBA00011881"/>
    </source>
</evidence>
<dbReference type="Proteomes" id="UP000815325">
    <property type="component" value="Unassembled WGS sequence"/>
</dbReference>
<dbReference type="SUPFAM" id="SSF55347">
    <property type="entry name" value="Glyceraldehyde-3-phosphate dehydrogenase-like, C-terminal domain"/>
    <property type="match status" value="1"/>
</dbReference>
<dbReference type="InterPro" id="IPR036291">
    <property type="entry name" value="NAD(P)-bd_dom_sf"/>
</dbReference>
<evidence type="ECO:0000256" key="4">
    <source>
        <dbReference type="ARBA" id="ARBA00023027"/>
    </source>
</evidence>
<reference evidence="8" key="1">
    <citation type="submission" date="2017-08" db="EMBL/GenBank/DDBJ databases">
        <authorList>
            <person name="Polle J.E."/>
            <person name="Barry K."/>
            <person name="Cushman J."/>
            <person name="Schmutz J."/>
            <person name="Tran D."/>
            <person name="Hathwaick L.T."/>
            <person name="Yim W.C."/>
            <person name="Jenkins J."/>
            <person name="Mckie-Krisberg Z.M."/>
            <person name="Prochnik S."/>
            <person name="Lindquist E."/>
            <person name="Dockter R.B."/>
            <person name="Adam C."/>
            <person name="Molina H."/>
            <person name="Bunkerborg J."/>
            <person name="Jin E."/>
            <person name="Buchheim M."/>
            <person name="Magnuson J."/>
        </authorList>
    </citation>
    <scope>NUCLEOTIDE SEQUENCE</scope>
    <source>
        <strain evidence="8">CCAP 19/18</strain>
    </source>
</reference>
<dbReference type="Pfam" id="PF02800">
    <property type="entry name" value="Gp_dh_C"/>
    <property type="match status" value="1"/>
</dbReference>